<proteinExistence type="predicted"/>
<reference evidence="2" key="1">
    <citation type="submission" date="2022-05" db="EMBL/GenBank/DDBJ databases">
        <title>Corynebacterium sp. TA-R-1 sp. nov., isolated from human feces.</title>
        <authorList>
            <person name="Shamsuzzaman M."/>
            <person name="Dahal R.H."/>
        </authorList>
    </citation>
    <scope>NUCLEOTIDE SEQUENCE</scope>
    <source>
        <strain evidence="2">TA-R-1</strain>
    </source>
</reference>
<evidence type="ECO:0000313" key="3">
    <source>
        <dbReference type="Proteomes" id="UP001204000"/>
    </source>
</evidence>
<keyword evidence="3" id="KW-1185">Reference proteome</keyword>
<accession>A0ABT1G0B2</accession>
<sequence>MNISYQEIIIFAVLALIVIAVIWLVVRIVKGFGSGYYSSEVEDARSKSSRQ</sequence>
<keyword evidence="1" id="KW-0472">Membrane</keyword>
<comment type="caution">
    <text evidence="2">The sequence shown here is derived from an EMBL/GenBank/DDBJ whole genome shotgun (WGS) entry which is preliminary data.</text>
</comment>
<dbReference type="Proteomes" id="UP001204000">
    <property type="component" value="Unassembled WGS sequence"/>
</dbReference>
<dbReference type="RefSeq" id="WP_253576833.1">
    <property type="nucleotide sequence ID" value="NZ_JAMFTQ010000003.1"/>
</dbReference>
<evidence type="ECO:0000256" key="1">
    <source>
        <dbReference type="SAM" id="Phobius"/>
    </source>
</evidence>
<keyword evidence="1" id="KW-1133">Transmembrane helix</keyword>
<evidence type="ECO:0000313" key="2">
    <source>
        <dbReference type="EMBL" id="MCP1387451.1"/>
    </source>
</evidence>
<gene>
    <name evidence="2" type="ORF">M5J20_04515</name>
</gene>
<organism evidence="2 3">
    <name type="scientific">Corynebacterium stercoris</name>
    <dbReference type="NCBI Taxonomy" id="2943490"/>
    <lineage>
        <taxon>Bacteria</taxon>
        <taxon>Bacillati</taxon>
        <taxon>Actinomycetota</taxon>
        <taxon>Actinomycetes</taxon>
        <taxon>Mycobacteriales</taxon>
        <taxon>Corynebacteriaceae</taxon>
        <taxon>Corynebacterium</taxon>
    </lineage>
</organism>
<feature type="transmembrane region" description="Helical" evidence="1">
    <location>
        <begin position="6"/>
        <end position="26"/>
    </location>
</feature>
<name>A0ABT1G0B2_9CORY</name>
<protein>
    <submittedName>
        <fullName evidence="2">Uncharacterized protein</fullName>
    </submittedName>
</protein>
<dbReference type="EMBL" id="JAMFTQ010000003">
    <property type="protein sequence ID" value="MCP1387451.1"/>
    <property type="molecule type" value="Genomic_DNA"/>
</dbReference>
<keyword evidence="1" id="KW-0812">Transmembrane</keyword>